<reference evidence="3 4" key="1">
    <citation type="submission" date="2024-02" db="EMBL/GenBank/DDBJ databases">
        <authorList>
            <person name="Daric V."/>
            <person name="Darras S."/>
        </authorList>
    </citation>
    <scope>NUCLEOTIDE SEQUENCE [LARGE SCALE GENOMIC DNA]</scope>
</reference>
<keyword evidence="1" id="KW-0479">Metal-binding</keyword>
<dbReference type="SUPFAM" id="SSF56281">
    <property type="entry name" value="Metallo-hydrolase/oxidoreductase"/>
    <property type="match status" value="1"/>
</dbReference>
<keyword evidence="4" id="KW-1185">Reference proteome</keyword>
<dbReference type="InterPro" id="IPR051682">
    <property type="entry name" value="Mito_Persulfide_Diox"/>
</dbReference>
<evidence type="ECO:0000313" key="3">
    <source>
        <dbReference type="EMBL" id="CAK8678202.1"/>
    </source>
</evidence>
<evidence type="ECO:0000259" key="2">
    <source>
        <dbReference type="SMART" id="SM00849"/>
    </source>
</evidence>
<dbReference type="InterPro" id="IPR001279">
    <property type="entry name" value="Metallo-B-lactamas"/>
</dbReference>
<dbReference type="EMBL" id="CAWYQH010000046">
    <property type="protein sequence ID" value="CAK8678202.1"/>
    <property type="molecule type" value="Genomic_DNA"/>
</dbReference>
<dbReference type="CDD" id="cd07724">
    <property type="entry name" value="POD-like_MBL-fold"/>
    <property type="match status" value="1"/>
</dbReference>
<comment type="caution">
    <text evidence="3">The sequence shown here is derived from an EMBL/GenBank/DDBJ whole genome shotgun (WGS) entry which is preliminary data.</text>
</comment>
<protein>
    <recommendedName>
        <fullName evidence="2">Metallo-beta-lactamase domain-containing protein</fullName>
    </recommendedName>
</protein>
<dbReference type="PANTHER" id="PTHR43084:SF1">
    <property type="entry name" value="PERSULFIDE DIOXYGENASE ETHE1, MITOCHONDRIAL"/>
    <property type="match status" value="1"/>
</dbReference>
<dbReference type="InterPro" id="IPR044528">
    <property type="entry name" value="POD-like_MBL-fold"/>
</dbReference>
<accession>A0ABP0FIK3</accession>
<dbReference type="Gene3D" id="3.60.15.10">
    <property type="entry name" value="Ribonuclease Z/Hydroxyacylglutathione hydrolase-like"/>
    <property type="match status" value="1"/>
</dbReference>
<organism evidence="3 4">
    <name type="scientific">Clavelina lepadiformis</name>
    <name type="common">Light-bulb sea squirt</name>
    <name type="synonym">Ascidia lepadiformis</name>
    <dbReference type="NCBI Taxonomy" id="159417"/>
    <lineage>
        <taxon>Eukaryota</taxon>
        <taxon>Metazoa</taxon>
        <taxon>Chordata</taxon>
        <taxon>Tunicata</taxon>
        <taxon>Ascidiacea</taxon>
        <taxon>Aplousobranchia</taxon>
        <taxon>Clavelinidae</taxon>
        <taxon>Clavelina</taxon>
    </lineage>
</organism>
<feature type="domain" description="Metallo-beta-lactamase" evidence="2">
    <location>
        <begin position="74"/>
        <end position="235"/>
    </location>
</feature>
<dbReference type="SMART" id="SM00849">
    <property type="entry name" value="Lactamase_B"/>
    <property type="match status" value="1"/>
</dbReference>
<gene>
    <name evidence="3" type="ORF">CVLEPA_LOCUS8145</name>
</gene>
<dbReference type="PANTHER" id="PTHR43084">
    <property type="entry name" value="PERSULFIDE DIOXYGENASE ETHE1"/>
    <property type="match status" value="1"/>
</dbReference>
<sequence>MKMLGILKHSIRYCRRPVAANLQSTIGSTNSNKRTLDGQLDLRCTHVRHVHDDAKRVAEHESVIFRQMFDGETYTYTYLLGCPETRAAILIDPVYEMVDRDVKVAEEMELDIIYGLNTHVHADHVTGTGKLKELLPRFKSVISKSSGAKADIHLEDGAEFKFGNQCIKCLSTPGHTGGCMTYVLPEHAMAFTGDALLIRACGRTDFQEGDSGKLYESVWRKIFTLPNHFYLYPGHDYRGFSRTTVAEEKKFNPRLTLDKEKFVQFMKELDLAYPKLIDKSLPANLKCGEISKEAILGSEDVLSHMGNH</sequence>
<evidence type="ECO:0000256" key="1">
    <source>
        <dbReference type="ARBA" id="ARBA00022723"/>
    </source>
</evidence>
<evidence type="ECO:0000313" key="4">
    <source>
        <dbReference type="Proteomes" id="UP001642483"/>
    </source>
</evidence>
<dbReference type="InterPro" id="IPR036866">
    <property type="entry name" value="RibonucZ/Hydroxyglut_hydro"/>
</dbReference>
<proteinExistence type="predicted"/>
<name>A0ABP0FIK3_CLALP</name>
<dbReference type="Pfam" id="PF00753">
    <property type="entry name" value="Lactamase_B"/>
    <property type="match status" value="1"/>
</dbReference>
<dbReference type="Proteomes" id="UP001642483">
    <property type="component" value="Unassembled WGS sequence"/>
</dbReference>